<protein>
    <submittedName>
        <fullName evidence="2">Uncharacterized protein</fullName>
    </submittedName>
</protein>
<dbReference type="AlphaFoldDB" id="A0A9P4R1H7"/>
<accession>A0A9P4R1H7</accession>
<evidence type="ECO:0000256" key="1">
    <source>
        <dbReference type="SAM" id="MobiDB-lite"/>
    </source>
</evidence>
<gene>
    <name evidence="2" type="ORF">EJ04DRAFT_217656</name>
</gene>
<dbReference type="Proteomes" id="UP000799444">
    <property type="component" value="Unassembled WGS sequence"/>
</dbReference>
<proteinExistence type="predicted"/>
<comment type="caution">
    <text evidence="2">The sequence shown here is derived from an EMBL/GenBank/DDBJ whole genome shotgun (WGS) entry which is preliminary data.</text>
</comment>
<dbReference type="EMBL" id="ML996137">
    <property type="protein sequence ID" value="KAF2735325.1"/>
    <property type="molecule type" value="Genomic_DNA"/>
</dbReference>
<feature type="region of interest" description="Disordered" evidence="1">
    <location>
        <begin position="127"/>
        <end position="146"/>
    </location>
</feature>
<evidence type="ECO:0000313" key="2">
    <source>
        <dbReference type="EMBL" id="KAF2735325.1"/>
    </source>
</evidence>
<reference evidence="2" key="1">
    <citation type="journal article" date="2020" name="Stud. Mycol.">
        <title>101 Dothideomycetes genomes: a test case for predicting lifestyles and emergence of pathogens.</title>
        <authorList>
            <person name="Haridas S."/>
            <person name="Albert R."/>
            <person name="Binder M."/>
            <person name="Bloem J."/>
            <person name="Labutti K."/>
            <person name="Salamov A."/>
            <person name="Andreopoulos B."/>
            <person name="Baker S."/>
            <person name="Barry K."/>
            <person name="Bills G."/>
            <person name="Bluhm B."/>
            <person name="Cannon C."/>
            <person name="Castanera R."/>
            <person name="Culley D."/>
            <person name="Daum C."/>
            <person name="Ezra D."/>
            <person name="Gonzalez J."/>
            <person name="Henrissat B."/>
            <person name="Kuo A."/>
            <person name="Liang C."/>
            <person name="Lipzen A."/>
            <person name="Lutzoni F."/>
            <person name="Magnuson J."/>
            <person name="Mondo S."/>
            <person name="Nolan M."/>
            <person name="Ohm R."/>
            <person name="Pangilinan J."/>
            <person name="Park H.-J."/>
            <person name="Ramirez L."/>
            <person name="Alfaro M."/>
            <person name="Sun H."/>
            <person name="Tritt A."/>
            <person name="Yoshinaga Y."/>
            <person name="Zwiers L.-H."/>
            <person name="Turgeon B."/>
            <person name="Goodwin S."/>
            <person name="Spatafora J."/>
            <person name="Crous P."/>
            <person name="Grigoriev I."/>
        </authorList>
    </citation>
    <scope>NUCLEOTIDE SEQUENCE</scope>
    <source>
        <strain evidence="2">CBS 125425</strain>
    </source>
</reference>
<keyword evidence="3" id="KW-1185">Reference proteome</keyword>
<dbReference type="OrthoDB" id="3810816at2759"/>
<evidence type="ECO:0000313" key="3">
    <source>
        <dbReference type="Proteomes" id="UP000799444"/>
    </source>
</evidence>
<sequence length="146" mass="16025">MSTSTFIVIDTNNMPQQHHPGRPRGTPNLTERQKGAILALKKFSNLPWTEISSAVGCAPTSASQAYKAMEATARDGASLPELLRTPSPPKHSGAPKKKTTNQFTTNSRTWKRVINVISECFSRSTEPTLAPILGTPRRSQYHNHST</sequence>
<organism evidence="2 3">
    <name type="scientific">Polyplosphaeria fusca</name>
    <dbReference type="NCBI Taxonomy" id="682080"/>
    <lineage>
        <taxon>Eukaryota</taxon>
        <taxon>Fungi</taxon>
        <taxon>Dikarya</taxon>
        <taxon>Ascomycota</taxon>
        <taxon>Pezizomycotina</taxon>
        <taxon>Dothideomycetes</taxon>
        <taxon>Pleosporomycetidae</taxon>
        <taxon>Pleosporales</taxon>
        <taxon>Tetraplosphaeriaceae</taxon>
        <taxon>Polyplosphaeria</taxon>
    </lineage>
</organism>
<feature type="region of interest" description="Disordered" evidence="1">
    <location>
        <begin position="72"/>
        <end position="106"/>
    </location>
</feature>
<name>A0A9P4R1H7_9PLEO</name>